<dbReference type="InterPro" id="IPR041304">
    <property type="entry name" value="AbiTii"/>
</dbReference>
<evidence type="ECO:0000313" key="4">
    <source>
        <dbReference type="Proteomes" id="UP000518091"/>
    </source>
</evidence>
<evidence type="ECO:0000313" key="2">
    <source>
        <dbReference type="EMBL" id="MBA2780542.1"/>
    </source>
</evidence>
<dbReference type="Proteomes" id="UP000518091">
    <property type="component" value="Unassembled WGS sequence"/>
</dbReference>
<organism evidence="2 4">
    <name type="scientific">Billgrantia kenyensis</name>
    <dbReference type="NCBI Taxonomy" id="321266"/>
    <lineage>
        <taxon>Bacteria</taxon>
        <taxon>Pseudomonadati</taxon>
        <taxon>Pseudomonadota</taxon>
        <taxon>Gammaproteobacteria</taxon>
        <taxon>Oceanospirillales</taxon>
        <taxon>Halomonadaceae</taxon>
        <taxon>Billgrantia</taxon>
    </lineage>
</organism>
<keyword evidence="5" id="KW-1185">Reference proteome</keyword>
<name>A0A7V9W3T7_9GAMM</name>
<feature type="domain" description="AbiTii" evidence="1">
    <location>
        <begin position="4"/>
        <end position="186"/>
    </location>
</feature>
<accession>A0A7V9W3T7</accession>
<evidence type="ECO:0000259" key="1">
    <source>
        <dbReference type="Pfam" id="PF18864"/>
    </source>
</evidence>
<evidence type="ECO:0000313" key="3">
    <source>
        <dbReference type="EMBL" id="MCG6663462.1"/>
    </source>
</evidence>
<dbReference type="AlphaFoldDB" id="A0A7V9W3T7"/>
<proteinExistence type="predicted"/>
<reference evidence="3 5" key="1">
    <citation type="submission" date="2020-05" db="EMBL/GenBank/DDBJ databases">
        <title>Comparative genomic analysis of denitrifying bacteria from Halomonas genus.</title>
        <authorList>
            <person name="Wang L."/>
            <person name="Shao Z."/>
        </authorList>
    </citation>
    <scope>NUCLEOTIDE SEQUENCE [LARGE SCALE GENOMIC DNA]</scope>
    <source>
        <strain evidence="3 5">DSM 17331</strain>
    </source>
</reference>
<dbReference type="EMBL" id="JABFUB010000022">
    <property type="protein sequence ID" value="MCG6663462.1"/>
    <property type="molecule type" value="Genomic_DNA"/>
</dbReference>
<protein>
    <recommendedName>
        <fullName evidence="1">AbiTii domain-containing protein</fullName>
    </recommendedName>
</protein>
<dbReference type="Proteomes" id="UP000814353">
    <property type="component" value="Unassembled WGS sequence"/>
</dbReference>
<comment type="caution">
    <text evidence="2">The sequence shown here is derived from an EMBL/GenBank/DDBJ whole genome shotgun (WGS) entry which is preliminary data.</text>
</comment>
<dbReference type="RefSeq" id="WP_181516102.1">
    <property type="nucleotide sequence ID" value="NZ_JABFUB010000022.1"/>
</dbReference>
<reference evidence="2 4" key="2">
    <citation type="submission" date="2020-07" db="EMBL/GenBank/DDBJ databases">
        <title>Identification of Halomonas strains.</title>
        <authorList>
            <person name="Xiao Z."/>
            <person name="Shen J."/>
        </authorList>
    </citation>
    <scope>NUCLEOTIDE SEQUENCE [LARGE SCALE GENOMIC DNA]</scope>
    <source>
        <strain evidence="2 4">DSM 17331</strain>
    </source>
</reference>
<dbReference type="Pfam" id="PF18864">
    <property type="entry name" value="AbiTii"/>
    <property type="match status" value="1"/>
</dbReference>
<gene>
    <name evidence="2" type="ORF">H1D44_16765</name>
    <name evidence="3" type="ORF">HOP48_18180</name>
</gene>
<sequence>MSGLVLELQQDALNRSVPVSDLLRKAVVVSRKLGALEIGEWLNHELSGYPPDEDQIPSYREIKGQIKVFNPYHGWQPMHFGDAEMGERLARRRIGQAIGELVSIAENDRNGSLMVPYSESVKNALMGAMEFPLEPTLMVSRSQVDGILEGVRNQVLNWALELEEKGIVGDGMSFSTDEKIKATNTTYQITNNIGSMQNSMFQQDSSGASQVQAGNFSVEAVQDFIRAAQKAIPYLELPEAKREEFKAELATLSAQVASPAPKLSIVKECLRSSRAILEGAAGGTMASGLVSMLSALL</sequence>
<dbReference type="EMBL" id="JACEFT010000026">
    <property type="protein sequence ID" value="MBA2780542.1"/>
    <property type="molecule type" value="Genomic_DNA"/>
</dbReference>
<evidence type="ECO:0000313" key="5">
    <source>
        <dbReference type="Proteomes" id="UP000814353"/>
    </source>
</evidence>